<protein>
    <submittedName>
        <fullName evidence="1">Uncharacterized protein</fullName>
    </submittedName>
</protein>
<evidence type="ECO:0000313" key="1">
    <source>
        <dbReference type="EMBL" id="ASF00392.1"/>
    </source>
</evidence>
<proteinExistence type="predicted"/>
<name>A0A218MM77_9VIRU</name>
<accession>A0A218MM77</accession>
<organism evidence="1">
    <name type="scientific">uncultured virus</name>
    <dbReference type="NCBI Taxonomy" id="340016"/>
    <lineage>
        <taxon>Viruses</taxon>
        <taxon>environmental samples</taxon>
    </lineage>
</organism>
<reference evidence="1" key="1">
    <citation type="submission" date="2016-10" db="EMBL/GenBank/DDBJ databases">
        <authorList>
            <person name="Varghese N."/>
        </authorList>
    </citation>
    <scope>NUCLEOTIDE SEQUENCE</scope>
</reference>
<reference evidence="1" key="2">
    <citation type="journal article" date="2017" name="Nat. Commun.">
        <title>Single-virus genomics reveals hidden cosmopolitan and abundant viruses.</title>
        <authorList>
            <person name="Martinez-Hernandez F."/>
            <person name="Fornas O."/>
            <person name="Lluesma Gomez M."/>
            <person name="Bolduc B."/>
            <person name="de la Cruz Pena M.J."/>
            <person name="Martinez J.M."/>
            <person name="Anton J."/>
            <person name="Gasol J.M."/>
            <person name="Rosselli R."/>
            <person name="Rodriguez-Valera F."/>
            <person name="Sullivan M.B."/>
            <person name="Acinas S.G."/>
            <person name="Martinez-Garcia M."/>
        </authorList>
    </citation>
    <scope>NUCLEOTIDE SEQUENCE</scope>
</reference>
<sequence length="69" mass="8396">MLYKDIIQFGDRAFLLYRTAKVTDKIEPNILKEYWHCDTVLKKENLYYFCNEIKEINYEEIRHDSSATN</sequence>
<dbReference type="EMBL" id="KY052832">
    <property type="protein sequence ID" value="ASF00392.1"/>
    <property type="molecule type" value="Genomic_DNA"/>
</dbReference>